<reference evidence="2 3" key="1">
    <citation type="journal article" date="2010" name="Cell">
        <title>The genome of Naegleria gruberi illuminates early eukaryotic versatility.</title>
        <authorList>
            <person name="Fritz-Laylin L.K."/>
            <person name="Prochnik S.E."/>
            <person name="Ginger M.L."/>
            <person name="Dacks J.B."/>
            <person name="Carpenter M.L."/>
            <person name="Field M.C."/>
            <person name="Kuo A."/>
            <person name="Paredez A."/>
            <person name="Chapman J."/>
            <person name="Pham J."/>
            <person name="Shu S."/>
            <person name="Neupane R."/>
            <person name="Cipriano M."/>
            <person name="Mancuso J."/>
            <person name="Tu H."/>
            <person name="Salamov A."/>
            <person name="Lindquist E."/>
            <person name="Shapiro H."/>
            <person name="Lucas S."/>
            <person name="Grigoriev I.V."/>
            <person name="Cande W.Z."/>
            <person name="Fulton C."/>
            <person name="Rokhsar D.S."/>
            <person name="Dawson S.C."/>
        </authorList>
    </citation>
    <scope>NUCLEOTIDE SEQUENCE [LARGE SCALE GENOMIC DNA]</scope>
    <source>
        <strain evidence="2 3">NEG-M</strain>
    </source>
</reference>
<dbReference type="InParanoid" id="D2VQM2"/>
<keyword evidence="3" id="KW-1185">Reference proteome</keyword>
<sequence length="547" mass="65033">MSRKKQAHKRSSQNKEQKSTHKQPKNEIDQKRDSTHNNVKAPYERKENKFNCLQVPEVVMNIFSFAIQPAVLFRYNLVCRVWNLVVDSENFYNNYIKELKPVEEMDLIDRVFMWTEYCSIYEPILYEHYLDFKRRMIIASESDKRDVHLKLISKDEVFSFKLSANNDYTVIEIESLQQPSFKFVSHKYSYYSRVADEILEDYLTTNERYLSNFKEAHFPNVPNSGFYSILESLVMGRYCELCWFLRELQSYTSRSQAIQSYYNFTNPDNSILERTLVYQDWELTSKLVNRGHFISKRQLENMVCRLPNSKPFVARFVMTYLKFNKLNIEDYFKAPLETLFDTGTFHPGELCKIFIEEGGVKCPEVLIDIVGEIGSMQVNYEALDYLKSVYPSLICPLDTRSIRKQKKPNLRFIFQDEPQYKKEYDVLYLSKNIDNMYQCTFLPNRFTSLNSQGQHSILKEMCNGIFDAILFRPVTFDKDFIETILKEIKEVAQSKPVALVCFYSKLCEHRQMLRELFKLLKDVYLIIEQEPYPSFALYNNIFQQDNY</sequence>
<proteinExistence type="predicted"/>
<dbReference type="GeneID" id="8855910"/>
<evidence type="ECO:0000313" key="2">
    <source>
        <dbReference type="EMBL" id="EFC40896.1"/>
    </source>
</evidence>
<evidence type="ECO:0000313" key="3">
    <source>
        <dbReference type="Proteomes" id="UP000006671"/>
    </source>
</evidence>
<dbReference type="KEGG" id="ngr:NAEGRDRAFT_71275"/>
<feature type="compositionally biased region" description="Basic and acidic residues" evidence="1">
    <location>
        <begin position="13"/>
        <end position="35"/>
    </location>
</feature>
<organism evidence="3">
    <name type="scientific">Naegleria gruberi</name>
    <name type="common">Amoeba</name>
    <dbReference type="NCBI Taxonomy" id="5762"/>
    <lineage>
        <taxon>Eukaryota</taxon>
        <taxon>Discoba</taxon>
        <taxon>Heterolobosea</taxon>
        <taxon>Tetramitia</taxon>
        <taxon>Eutetramitia</taxon>
        <taxon>Vahlkampfiidae</taxon>
        <taxon>Naegleria</taxon>
    </lineage>
</organism>
<name>D2VQM2_NAEGR</name>
<accession>D2VQM2</accession>
<feature type="region of interest" description="Disordered" evidence="1">
    <location>
        <begin position="1"/>
        <end position="41"/>
    </location>
</feature>
<dbReference type="RefSeq" id="XP_002673640.1">
    <property type="nucleotide sequence ID" value="XM_002673594.1"/>
</dbReference>
<gene>
    <name evidence="2" type="ORF">NAEGRDRAFT_71275</name>
</gene>
<evidence type="ECO:0000256" key="1">
    <source>
        <dbReference type="SAM" id="MobiDB-lite"/>
    </source>
</evidence>
<protein>
    <submittedName>
        <fullName evidence="2">Predicted protein</fullName>
    </submittedName>
</protein>
<dbReference type="Proteomes" id="UP000006671">
    <property type="component" value="Unassembled WGS sequence"/>
</dbReference>
<dbReference type="AlphaFoldDB" id="D2VQM2"/>
<dbReference type="EMBL" id="GG738889">
    <property type="protein sequence ID" value="EFC40896.1"/>
    <property type="molecule type" value="Genomic_DNA"/>
</dbReference>
<dbReference type="VEuPathDB" id="AmoebaDB:NAEGRDRAFT_71275"/>
<feature type="compositionally biased region" description="Basic residues" evidence="1">
    <location>
        <begin position="1"/>
        <end position="12"/>
    </location>
</feature>